<dbReference type="AlphaFoldDB" id="A0A6G9XT28"/>
<name>A0A6G9XT28_NOCBR</name>
<evidence type="ECO:0000313" key="2">
    <source>
        <dbReference type="Proteomes" id="UP000501705"/>
    </source>
</evidence>
<accession>A0A6G9XT28</accession>
<dbReference type="EMBL" id="CP046171">
    <property type="protein sequence ID" value="QIS04010.1"/>
    <property type="molecule type" value="Genomic_DNA"/>
</dbReference>
<evidence type="ECO:0000313" key="1">
    <source>
        <dbReference type="EMBL" id="QIS04010.1"/>
    </source>
</evidence>
<protein>
    <recommendedName>
        <fullName evidence="3">WXG100 family type VII secretion target</fullName>
    </recommendedName>
</protein>
<dbReference type="InterPro" id="IPR029013">
    <property type="entry name" value="HP0062-like_sf"/>
</dbReference>
<sequence>MSSVQANPDSLQQLKGDIDRSQREIERAFTRVRSSLRGAEWRDSVKDQFERDLDYVLRSIAAFDDNANQLKRYLDKKTQILQNYQER</sequence>
<proteinExistence type="predicted"/>
<dbReference type="SUPFAM" id="SSF158414">
    <property type="entry name" value="HP0062-like"/>
    <property type="match status" value="1"/>
</dbReference>
<dbReference type="Proteomes" id="UP000501705">
    <property type="component" value="Chromosome"/>
</dbReference>
<dbReference type="RefSeq" id="WP_167463129.1">
    <property type="nucleotide sequence ID" value="NZ_CP046171.1"/>
</dbReference>
<organism evidence="1 2">
    <name type="scientific">Nocardia brasiliensis</name>
    <dbReference type="NCBI Taxonomy" id="37326"/>
    <lineage>
        <taxon>Bacteria</taxon>
        <taxon>Bacillati</taxon>
        <taxon>Actinomycetota</taxon>
        <taxon>Actinomycetes</taxon>
        <taxon>Mycobacteriales</taxon>
        <taxon>Nocardiaceae</taxon>
        <taxon>Nocardia</taxon>
    </lineage>
</organism>
<gene>
    <name evidence="1" type="ORF">F5X71_18265</name>
</gene>
<dbReference type="Gene3D" id="1.10.287.850">
    <property type="entry name" value="HP0062-like domain"/>
    <property type="match status" value="1"/>
</dbReference>
<evidence type="ECO:0008006" key="3">
    <source>
        <dbReference type="Google" id="ProtNLM"/>
    </source>
</evidence>
<reference evidence="1 2" key="1">
    <citation type="journal article" date="2019" name="ACS Chem. Biol.">
        <title>Identification and Mobilization of a Cryptic Antibiotic Biosynthesis Gene Locus from a Human-Pathogenic Nocardia Isolate.</title>
        <authorList>
            <person name="Herisse M."/>
            <person name="Ishida K."/>
            <person name="Porter J.L."/>
            <person name="Howden B."/>
            <person name="Hertweck C."/>
            <person name="Stinear T.P."/>
            <person name="Pidot S.J."/>
        </authorList>
    </citation>
    <scope>NUCLEOTIDE SEQUENCE [LARGE SCALE GENOMIC DNA]</scope>
    <source>
        <strain evidence="1 2">AUSMDU00024985</strain>
    </source>
</reference>